<reference evidence="2 3" key="1">
    <citation type="submission" date="2019-04" db="EMBL/GenBank/DDBJ databases">
        <title>Draft genome of the big-headed turtle Platysternon megacephalum.</title>
        <authorList>
            <person name="Gong S."/>
        </authorList>
    </citation>
    <scope>NUCLEOTIDE SEQUENCE [LARGE SCALE GENOMIC DNA]</scope>
    <source>
        <strain evidence="2">DO16091913</strain>
        <tissue evidence="2">Muscle</tissue>
    </source>
</reference>
<dbReference type="Proteomes" id="UP000297703">
    <property type="component" value="Unassembled WGS sequence"/>
</dbReference>
<keyword evidence="1" id="KW-0812">Transmembrane</keyword>
<comment type="caution">
    <text evidence="2">The sequence shown here is derived from an EMBL/GenBank/DDBJ whole genome shotgun (WGS) entry which is preliminary data.</text>
</comment>
<organism evidence="2 3">
    <name type="scientific">Platysternon megacephalum</name>
    <name type="common">big-headed turtle</name>
    <dbReference type="NCBI Taxonomy" id="55544"/>
    <lineage>
        <taxon>Eukaryota</taxon>
        <taxon>Metazoa</taxon>
        <taxon>Chordata</taxon>
        <taxon>Craniata</taxon>
        <taxon>Vertebrata</taxon>
        <taxon>Euteleostomi</taxon>
        <taxon>Archelosauria</taxon>
        <taxon>Testudinata</taxon>
        <taxon>Testudines</taxon>
        <taxon>Cryptodira</taxon>
        <taxon>Durocryptodira</taxon>
        <taxon>Testudinoidea</taxon>
        <taxon>Platysternidae</taxon>
        <taxon>Platysternon</taxon>
    </lineage>
</organism>
<reference evidence="2 3" key="2">
    <citation type="submission" date="2019-04" db="EMBL/GenBank/DDBJ databases">
        <title>The genome sequence of big-headed turtle.</title>
        <authorList>
            <person name="Gong S."/>
        </authorList>
    </citation>
    <scope>NUCLEOTIDE SEQUENCE [LARGE SCALE GENOMIC DNA]</scope>
    <source>
        <strain evidence="2">DO16091913</strain>
        <tissue evidence="2">Muscle</tissue>
    </source>
</reference>
<protein>
    <submittedName>
        <fullName evidence="2">Cyclin-dependent kinase 15</fullName>
    </submittedName>
</protein>
<keyword evidence="2" id="KW-0808">Transferase</keyword>
<evidence type="ECO:0000313" key="3">
    <source>
        <dbReference type="Proteomes" id="UP000297703"/>
    </source>
</evidence>
<accession>A0A4D9EQP7</accession>
<name>A0A4D9EQP7_9SAUR</name>
<keyword evidence="1" id="KW-0472">Membrane</keyword>
<dbReference type="AlphaFoldDB" id="A0A4D9EQP7"/>
<proteinExistence type="predicted"/>
<sequence>MQDAGIFTMCHMSTQREPSASGLGRCTEPVLDAALLVQSRLKKGKGGTRKGRALPHESAKCAVSKICHCDENSFLVLRFPCLPLMTPISRGSGYRFCMGMFSMSFLMASAYLLAHLYACENTCFVST</sequence>
<keyword evidence="1" id="KW-1133">Transmembrane helix</keyword>
<evidence type="ECO:0000313" key="2">
    <source>
        <dbReference type="EMBL" id="TFK13751.1"/>
    </source>
</evidence>
<feature type="transmembrane region" description="Helical" evidence="1">
    <location>
        <begin position="96"/>
        <end position="118"/>
    </location>
</feature>
<dbReference type="GO" id="GO:0016301">
    <property type="term" value="F:kinase activity"/>
    <property type="evidence" value="ECO:0007669"/>
    <property type="project" value="UniProtKB-KW"/>
</dbReference>
<evidence type="ECO:0000256" key="1">
    <source>
        <dbReference type="SAM" id="Phobius"/>
    </source>
</evidence>
<keyword evidence="3" id="KW-1185">Reference proteome</keyword>
<gene>
    <name evidence="2" type="ORF">DR999_PMT02769</name>
</gene>
<keyword evidence="2" id="KW-0418">Kinase</keyword>
<dbReference type="EMBL" id="QXTE01000014">
    <property type="protein sequence ID" value="TFK13751.1"/>
    <property type="molecule type" value="Genomic_DNA"/>
</dbReference>